<protein>
    <recommendedName>
        <fullName evidence="3">Ubiquitin-like domain-containing protein</fullName>
    </recommendedName>
</protein>
<name>A0A7J6M873_PERCH</name>
<sequence length="179" mass="19752">MSSITVKVQIVHRGGGTGSFLKMIMNESDTTEVIRNRLVDQLKMDAAIDHSSSIQLIIDGHLVPEDSIPSVDFGLRDGSTIVAVVPVNEVSAYRRVCASLCSFLYEIVKILRSFFELLRGSMASFWMDPWALVRPKEYYSTAAQHVDITPTARAQHAPGQNPNGEDLSHWMLQGMAGMG</sequence>
<comment type="caution">
    <text evidence="1">The sequence shown here is derived from an EMBL/GenBank/DDBJ whole genome shotgun (WGS) entry which is preliminary data.</text>
</comment>
<evidence type="ECO:0008006" key="3">
    <source>
        <dbReference type="Google" id="ProtNLM"/>
    </source>
</evidence>
<dbReference type="AlphaFoldDB" id="A0A7J6M873"/>
<organism evidence="1 2">
    <name type="scientific">Perkinsus chesapeaki</name>
    <name type="common">Clam parasite</name>
    <name type="synonym">Perkinsus andrewsi</name>
    <dbReference type="NCBI Taxonomy" id="330153"/>
    <lineage>
        <taxon>Eukaryota</taxon>
        <taxon>Sar</taxon>
        <taxon>Alveolata</taxon>
        <taxon>Perkinsozoa</taxon>
        <taxon>Perkinsea</taxon>
        <taxon>Perkinsida</taxon>
        <taxon>Perkinsidae</taxon>
        <taxon>Perkinsus</taxon>
    </lineage>
</organism>
<dbReference type="OrthoDB" id="428577at2759"/>
<evidence type="ECO:0000313" key="1">
    <source>
        <dbReference type="EMBL" id="KAF4667261.1"/>
    </source>
</evidence>
<reference evidence="1 2" key="1">
    <citation type="submission" date="2020-04" db="EMBL/GenBank/DDBJ databases">
        <title>Perkinsus chesapeaki whole genome sequence.</title>
        <authorList>
            <person name="Bogema D.R."/>
        </authorList>
    </citation>
    <scope>NUCLEOTIDE SEQUENCE [LARGE SCALE GENOMIC DNA]</scope>
    <source>
        <strain evidence="1">ATCC PRA-425</strain>
    </source>
</reference>
<accession>A0A7J6M873</accession>
<evidence type="ECO:0000313" key="2">
    <source>
        <dbReference type="Proteomes" id="UP000591131"/>
    </source>
</evidence>
<dbReference type="Proteomes" id="UP000591131">
    <property type="component" value="Unassembled WGS sequence"/>
</dbReference>
<dbReference type="EMBL" id="JAAPAO010000215">
    <property type="protein sequence ID" value="KAF4667261.1"/>
    <property type="molecule type" value="Genomic_DNA"/>
</dbReference>
<keyword evidence="2" id="KW-1185">Reference proteome</keyword>
<proteinExistence type="predicted"/>
<gene>
    <name evidence="1" type="ORF">FOL47_003663</name>
</gene>